<gene>
    <name evidence="14" type="ORF">QR680_000923</name>
</gene>
<name>A0AA39GYB4_9BILA</name>
<evidence type="ECO:0000256" key="7">
    <source>
        <dbReference type="ARBA" id="ARBA00022679"/>
    </source>
</evidence>
<reference evidence="14" key="1">
    <citation type="submission" date="2023-06" db="EMBL/GenBank/DDBJ databases">
        <title>Genomic analysis of the entomopathogenic nematode Steinernema hermaphroditum.</title>
        <authorList>
            <person name="Schwarz E.M."/>
            <person name="Heppert J.K."/>
            <person name="Baniya A."/>
            <person name="Schwartz H.T."/>
            <person name="Tan C.-H."/>
            <person name="Antoshechkin I."/>
            <person name="Sternberg P.W."/>
            <person name="Goodrich-Blair H."/>
            <person name="Dillman A.R."/>
        </authorList>
    </citation>
    <scope>NUCLEOTIDE SEQUENCE</scope>
    <source>
        <strain evidence="14">PS9179</strain>
        <tissue evidence="14">Whole animal</tissue>
    </source>
</reference>
<comment type="cofactor">
    <cofactor evidence="2">
        <name>Zn(2+)</name>
        <dbReference type="ChEBI" id="CHEBI:29105"/>
    </cofactor>
</comment>
<keyword evidence="9" id="KW-0677">Repeat</keyword>
<comment type="cofactor">
    <cofactor evidence="1">
        <name>Mg(2+)</name>
        <dbReference type="ChEBI" id="CHEBI:18420"/>
    </cofactor>
</comment>
<dbReference type="CDD" id="cd02895">
    <property type="entry name" value="GGTase-I"/>
    <property type="match status" value="1"/>
</dbReference>
<evidence type="ECO:0000313" key="14">
    <source>
        <dbReference type="EMBL" id="KAK0394764.1"/>
    </source>
</evidence>
<dbReference type="EC" id="2.5.1.59" evidence="4"/>
<dbReference type="PANTHER" id="PTHR11774:SF4">
    <property type="entry name" value="GERANYLGERANYL TRANSFERASE TYPE-1 SUBUNIT BETA"/>
    <property type="match status" value="1"/>
</dbReference>
<dbReference type="GO" id="GO:0004662">
    <property type="term" value="F:CAAX-protein geranylgeranyltransferase activity"/>
    <property type="evidence" value="ECO:0007669"/>
    <property type="project" value="UniProtKB-EC"/>
</dbReference>
<protein>
    <recommendedName>
        <fullName evidence="5">Geranylgeranyl transferase type-1 subunit beta</fullName>
        <ecNumber evidence="4">2.5.1.59</ecNumber>
    </recommendedName>
    <alternativeName>
        <fullName evidence="12">Geranylgeranyl transferase type I subunit beta</fullName>
    </alternativeName>
</protein>
<keyword evidence="10" id="KW-0862">Zinc</keyword>
<keyword evidence="15" id="KW-1185">Reference proteome</keyword>
<evidence type="ECO:0000256" key="9">
    <source>
        <dbReference type="ARBA" id="ARBA00022737"/>
    </source>
</evidence>
<dbReference type="PANTHER" id="PTHR11774">
    <property type="entry name" value="GERANYLGERANYL TRANSFERASE TYPE BETA SUBUNIT"/>
    <property type="match status" value="1"/>
</dbReference>
<dbReference type="SUPFAM" id="SSF48239">
    <property type="entry name" value="Terpenoid cyclases/Protein prenyltransferases"/>
    <property type="match status" value="1"/>
</dbReference>
<evidence type="ECO:0000259" key="13">
    <source>
        <dbReference type="Pfam" id="PF00432"/>
    </source>
</evidence>
<dbReference type="InterPro" id="IPR001330">
    <property type="entry name" value="Prenyltrans"/>
</dbReference>
<dbReference type="Gene3D" id="1.50.10.20">
    <property type="match status" value="1"/>
</dbReference>
<dbReference type="GO" id="GO:0046872">
    <property type="term" value="F:metal ion binding"/>
    <property type="evidence" value="ECO:0007669"/>
    <property type="project" value="UniProtKB-KW"/>
</dbReference>
<feature type="domain" description="Prenyltransferase alpha-alpha toroid" evidence="13">
    <location>
        <begin position="425"/>
        <end position="750"/>
    </location>
</feature>
<evidence type="ECO:0000256" key="11">
    <source>
        <dbReference type="ARBA" id="ARBA00022842"/>
    </source>
</evidence>
<evidence type="ECO:0000256" key="8">
    <source>
        <dbReference type="ARBA" id="ARBA00022723"/>
    </source>
</evidence>
<dbReference type="InterPro" id="IPR041960">
    <property type="entry name" value="GGTase_I_beta"/>
</dbReference>
<evidence type="ECO:0000256" key="4">
    <source>
        <dbReference type="ARBA" id="ARBA00012700"/>
    </source>
</evidence>
<accession>A0AA39GYB4</accession>
<keyword evidence="6" id="KW-0637">Prenyltransferase</keyword>
<evidence type="ECO:0000256" key="3">
    <source>
        <dbReference type="ARBA" id="ARBA00010497"/>
    </source>
</evidence>
<dbReference type="Pfam" id="PF00432">
    <property type="entry name" value="Prenyltrans"/>
    <property type="match status" value="1"/>
</dbReference>
<keyword evidence="11" id="KW-0460">Magnesium</keyword>
<proteinExistence type="inferred from homology"/>
<keyword evidence="8" id="KW-0479">Metal-binding</keyword>
<dbReference type="InterPro" id="IPR008930">
    <property type="entry name" value="Terpenoid_cyclase/PrenylTrfase"/>
</dbReference>
<comment type="similarity">
    <text evidence="3">Belongs to the protein prenyltransferase subunit beta family.</text>
</comment>
<evidence type="ECO:0000256" key="6">
    <source>
        <dbReference type="ARBA" id="ARBA00022602"/>
    </source>
</evidence>
<evidence type="ECO:0000256" key="1">
    <source>
        <dbReference type="ARBA" id="ARBA00001946"/>
    </source>
</evidence>
<evidence type="ECO:0000256" key="12">
    <source>
        <dbReference type="ARBA" id="ARBA00031713"/>
    </source>
</evidence>
<dbReference type="EMBL" id="JAUCMV010000005">
    <property type="protein sequence ID" value="KAK0394764.1"/>
    <property type="molecule type" value="Genomic_DNA"/>
</dbReference>
<evidence type="ECO:0000313" key="15">
    <source>
        <dbReference type="Proteomes" id="UP001175271"/>
    </source>
</evidence>
<dbReference type="Proteomes" id="UP001175271">
    <property type="component" value="Unassembled WGS sequence"/>
</dbReference>
<evidence type="ECO:0000256" key="10">
    <source>
        <dbReference type="ARBA" id="ARBA00022833"/>
    </source>
</evidence>
<organism evidence="14 15">
    <name type="scientific">Steinernema hermaphroditum</name>
    <dbReference type="NCBI Taxonomy" id="289476"/>
    <lineage>
        <taxon>Eukaryota</taxon>
        <taxon>Metazoa</taxon>
        <taxon>Ecdysozoa</taxon>
        <taxon>Nematoda</taxon>
        <taxon>Chromadorea</taxon>
        <taxon>Rhabditida</taxon>
        <taxon>Tylenchina</taxon>
        <taxon>Panagrolaimomorpha</taxon>
        <taxon>Strongyloidoidea</taxon>
        <taxon>Steinernematidae</taxon>
        <taxon>Steinernema</taxon>
    </lineage>
</organism>
<dbReference type="GO" id="GO:0005953">
    <property type="term" value="C:CAAX-protein geranylgeranyltransferase complex"/>
    <property type="evidence" value="ECO:0007669"/>
    <property type="project" value="InterPro"/>
</dbReference>
<dbReference type="AlphaFoldDB" id="A0AA39GYB4"/>
<evidence type="ECO:0000256" key="5">
    <source>
        <dbReference type="ARBA" id="ARBA00020603"/>
    </source>
</evidence>
<dbReference type="InterPro" id="IPR045089">
    <property type="entry name" value="PGGT1B-like"/>
</dbReference>
<comment type="caution">
    <text evidence="14">The sequence shown here is derived from an EMBL/GenBank/DDBJ whole genome shotgun (WGS) entry which is preliminary data.</text>
</comment>
<keyword evidence="7" id="KW-0808">Transferase</keyword>
<sequence>MVFRKYKPAKQWGKVDTLIFKKILAARNERRMPGFKVPEAVRAAGAAVYDTTGKSFEFPNHAKSDFVTDHPAFRVPTEKEHVLYKENKCHLFEGAEPFSDGIDHACALTNAVKKTGFPESLSAELKKITLPSDIEQRVTDCIMHGERYDPTLEKLPKRHDPVLFWVKHPRMHGVPVTIKNNIVLDNIYRQVLLLAIRNGHLSNLRCDRDEPLSAILMHGQFAAHPLVVRSHPHLIIQSDTAMMPWATLDEVKNLKSSDVPNIAPIGKLIDLSRSHIYNDQALLPRAHRKEITVEMVMWGREQDQKYPWTTEQNAANAVMTCFGAALAQASRQKPSDDGTLTKPVVTKGVQLVDGRLDLVTFQLNTLDLSDSSSVKNVTWVEKSLPFYKPVPFYETMEEVKNLNMDTFYKFASLLLRLLKMSTELLLRNHKLFFKRNLTMFSNHHQSLDSHRITLLLFTLGGLDILDALDSTITPQQREAIIEWIYLLQLDSRSGCFPHAYGFRGSMSSAAVAGEGWCKYDCANLAQTYSALCCLLILGDDFSRLDAQAILTGVKLSQLEDGSFYGRGVESENDMRFVYCAVVICKMLNGLNYINVERLCDYIRKSINYDGGIAQGPTLESHGGSTYCAIASLALLGRLWDGSVLTKSDIERLKKWCLAKQGEGFHGRAHKPDDSCYGFWIGATLKILGCFSYVDQDRLRTFLLRCQNTLLGGFEKSPDGIPDNLHSYFSLAALSLMHEPTLKPVNAAMNLPVKAADQLAKLLL</sequence>
<evidence type="ECO:0000256" key="2">
    <source>
        <dbReference type="ARBA" id="ARBA00001947"/>
    </source>
</evidence>